<protein>
    <submittedName>
        <fullName evidence="1">Thioredoxin-like [2Fe-2S] ferredoxin</fullName>
    </submittedName>
</protein>
<dbReference type="STRING" id="1121325.SAMN04515677_102118"/>
<dbReference type="CDD" id="cd02980">
    <property type="entry name" value="TRX_Fd_family"/>
    <property type="match status" value="1"/>
</dbReference>
<dbReference type="Proteomes" id="UP000199068">
    <property type="component" value="Unassembled WGS sequence"/>
</dbReference>
<dbReference type="AlphaFoldDB" id="A0A1G9KF36"/>
<dbReference type="SUPFAM" id="SSF52833">
    <property type="entry name" value="Thioredoxin-like"/>
    <property type="match status" value="1"/>
</dbReference>
<dbReference type="EMBL" id="FNGW01000002">
    <property type="protein sequence ID" value="SDL48222.1"/>
    <property type="molecule type" value="Genomic_DNA"/>
</dbReference>
<proteinExistence type="predicted"/>
<reference evidence="1 2" key="1">
    <citation type="submission" date="2016-10" db="EMBL/GenBank/DDBJ databases">
        <authorList>
            <person name="de Groot N.N."/>
        </authorList>
    </citation>
    <scope>NUCLEOTIDE SEQUENCE [LARGE SCALE GENOMIC DNA]</scope>
    <source>
        <strain evidence="1 2">DSM 797</strain>
    </source>
</reference>
<keyword evidence="2" id="KW-1185">Reference proteome</keyword>
<evidence type="ECO:0000313" key="2">
    <source>
        <dbReference type="Proteomes" id="UP000199068"/>
    </source>
</evidence>
<accession>A0A1G9KF36</accession>
<name>A0A1G9KF36_9FIRM</name>
<dbReference type="RefSeq" id="WP_092723061.1">
    <property type="nucleotide sequence ID" value="NZ_FNGW01000002.1"/>
</dbReference>
<gene>
    <name evidence="1" type="ORF">SAMN04515677_102118</name>
</gene>
<dbReference type="Pfam" id="PF01257">
    <property type="entry name" value="2Fe-2S_thioredx"/>
    <property type="match status" value="1"/>
</dbReference>
<sequence>MKSIKICIGSACHIKGSYEVIEIFKEEIDKYKLGDKIELCASFCLGKCRDAVSVMRWDDIVFSVSKENARQIFEAEFMPYI</sequence>
<organism evidence="1 2">
    <name type="scientific">Romboutsia lituseburensis DSM 797</name>
    <dbReference type="NCBI Taxonomy" id="1121325"/>
    <lineage>
        <taxon>Bacteria</taxon>
        <taxon>Bacillati</taxon>
        <taxon>Bacillota</taxon>
        <taxon>Clostridia</taxon>
        <taxon>Peptostreptococcales</taxon>
        <taxon>Peptostreptococcaceae</taxon>
        <taxon>Romboutsia</taxon>
    </lineage>
</organism>
<dbReference type="InterPro" id="IPR036249">
    <property type="entry name" value="Thioredoxin-like_sf"/>
</dbReference>
<evidence type="ECO:0000313" key="1">
    <source>
        <dbReference type="EMBL" id="SDL48222.1"/>
    </source>
</evidence>
<dbReference type="Gene3D" id="3.40.30.10">
    <property type="entry name" value="Glutaredoxin"/>
    <property type="match status" value="1"/>
</dbReference>